<sequence length="252" mass="29563">MDTTEWISYLEQFNLSAESFQNIPKNTDKYCVIIEPRCHELLIPVIKNFMYLLQNKGWGLIIFHGTENEIFLHNELKNWKNVNYFRMQVSNLSSNEYSNLLCSLNFWDILLKIGCKHSLIFQVDTVLLKDNIDDFLEYHYIGAPWCVKWLGILEIGNGGLSLRNVCKMYDIVKNCPRNAITNLGERYLNNEDIYFSFYLKIIEGSNIPSIDIAKKFAVETIYHDDTCGLHQPHINKFPDRDAFVKLLSKRYL</sequence>
<name>A0A6C0I020_9ZZZZ</name>
<dbReference type="InterPro" id="IPR043729">
    <property type="entry name" value="DUF5672"/>
</dbReference>
<proteinExistence type="predicted"/>
<organism evidence="2">
    <name type="scientific">viral metagenome</name>
    <dbReference type="NCBI Taxonomy" id="1070528"/>
    <lineage>
        <taxon>unclassified sequences</taxon>
        <taxon>metagenomes</taxon>
        <taxon>organismal metagenomes</taxon>
    </lineage>
</organism>
<evidence type="ECO:0000259" key="1">
    <source>
        <dbReference type="Pfam" id="PF18922"/>
    </source>
</evidence>
<feature type="domain" description="DUF5672" evidence="1">
    <location>
        <begin position="92"/>
        <end position="223"/>
    </location>
</feature>
<reference evidence="2" key="1">
    <citation type="journal article" date="2020" name="Nature">
        <title>Giant virus diversity and host interactions through global metagenomics.</title>
        <authorList>
            <person name="Schulz F."/>
            <person name="Roux S."/>
            <person name="Paez-Espino D."/>
            <person name="Jungbluth S."/>
            <person name="Walsh D.A."/>
            <person name="Denef V.J."/>
            <person name="McMahon K.D."/>
            <person name="Konstantinidis K.T."/>
            <person name="Eloe-Fadrosh E.A."/>
            <person name="Kyrpides N.C."/>
            <person name="Woyke T."/>
        </authorList>
    </citation>
    <scope>NUCLEOTIDE SEQUENCE</scope>
    <source>
        <strain evidence="2">GVMAG-M-3300023184-182</strain>
    </source>
</reference>
<dbReference type="EMBL" id="MN740044">
    <property type="protein sequence ID" value="QHT85756.1"/>
    <property type="molecule type" value="Genomic_DNA"/>
</dbReference>
<dbReference type="AlphaFoldDB" id="A0A6C0I020"/>
<protein>
    <recommendedName>
        <fullName evidence="1">DUF5672 domain-containing protein</fullName>
    </recommendedName>
</protein>
<evidence type="ECO:0000313" key="2">
    <source>
        <dbReference type="EMBL" id="QHT85756.1"/>
    </source>
</evidence>
<accession>A0A6C0I020</accession>
<dbReference type="Pfam" id="PF18922">
    <property type="entry name" value="DUF5672"/>
    <property type="match status" value="1"/>
</dbReference>